<dbReference type="InterPro" id="IPR020845">
    <property type="entry name" value="AMP-binding_CS"/>
</dbReference>
<dbReference type="Gene3D" id="3.30.300.30">
    <property type="match status" value="1"/>
</dbReference>
<dbReference type="Gene3D" id="3.40.50.12780">
    <property type="entry name" value="N-terminal domain of ligase-like"/>
    <property type="match status" value="1"/>
</dbReference>
<protein>
    <submittedName>
        <fullName evidence="3">Acyl-CoA synthetase</fullName>
    </submittedName>
</protein>
<dbReference type="RefSeq" id="WP_188608031.1">
    <property type="nucleotide sequence ID" value="NZ_BMGG01000002.1"/>
</dbReference>
<dbReference type="PROSITE" id="PS00455">
    <property type="entry name" value="AMP_BINDING"/>
    <property type="match status" value="1"/>
</dbReference>
<dbReference type="GO" id="GO:0016405">
    <property type="term" value="F:CoA-ligase activity"/>
    <property type="evidence" value="ECO:0007669"/>
    <property type="project" value="TreeGrafter"/>
</dbReference>
<evidence type="ECO:0000313" key="4">
    <source>
        <dbReference type="Proteomes" id="UP000637002"/>
    </source>
</evidence>
<dbReference type="EMBL" id="BMGG01000002">
    <property type="protein sequence ID" value="GGC52718.1"/>
    <property type="molecule type" value="Genomic_DNA"/>
</dbReference>
<sequence>MYPGVYATRNADRPAIIMASSGETVTYGELEKRSNRLAHLLRNRGLKRLDHYSIFMENNVYYIECCAAGERTGLYYTCINSFLTADELAYIVNNSESRALIFSQAKREIAIEALRQCPKVEFAIVVDGPGDGDSILNLEEASAGLPDTPVADEAAGTAMLYSSGTTGRPKGIVRPLPEQPPAQPLPLFEFLVKLWHYREGMTYLSPAPLYHSAPQGAVNLTIRHGGTAIIMERFDPEQYLQLVERYRPTHSQLVPTMFSRMLKLPDDVRRKYDLSSLEVAIHAAAPCPPQVKEQMIEWWGPIIHEYYGATEGLGFATCDSAQWLAHRGTVGKIVLGDLQVLDEEMKPLPKGTPGTLWFKTATQFEYFNDPAKTAETRSADGSMSTVGDVGYVDDDGYLYLTDRATFMIISGGVNIYPQECENLLITHPKVADAAVFGVPNEDLGEEVKAVVQAMPGIEAGDELGRELMAFCAEHLARQKCPRSIDFEEELPRLPTGKLYKRLLRDRYWGNRTSRIV</sequence>
<name>A0A916TYM8_9HYPH</name>
<accession>A0A916TYM8</accession>
<dbReference type="InterPro" id="IPR000873">
    <property type="entry name" value="AMP-dep_synth/lig_dom"/>
</dbReference>
<dbReference type="Pfam" id="PF00501">
    <property type="entry name" value="AMP-binding"/>
    <property type="match status" value="1"/>
</dbReference>
<dbReference type="InterPro" id="IPR025110">
    <property type="entry name" value="AMP-bd_C"/>
</dbReference>
<feature type="domain" description="AMP-dependent synthetase/ligase" evidence="1">
    <location>
        <begin position="7"/>
        <end position="362"/>
    </location>
</feature>
<evidence type="ECO:0000259" key="2">
    <source>
        <dbReference type="Pfam" id="PF13193"/>
    </source>
</evidence>
<evidence type="ECO:0000259" key="1">
    <source>
        <dbReference type="Pfam" id="PF00501"/>
    </source>
</evidence>
<dbReference type="InterPro" id="IPR042099">
    <property type="entry name" value="ANL_N_sf"/>
</dbReference>
<dbReference type="AlphaFoldDB" id="A0A916TYM8"/>
<feature type="domain" description="AMP-binding enzyme C-terminal" evidence="2">
    <location>
        <begin position="419"/>
        <end position="497"/>
    </location>
</feature>
<dbReference type="Pfam" id="PF13193">
    <property type="entry name" value="AMP-binding_C"/>
    <property type="match status" value="1"/>
</dbReference>
<dbReference type="PANTHER" id="PTHR24096">
    <property type="entry name" value="LONG-CHAIN-FATTY-ACID--COA LIGASE"/>
    <property type="match status" value="1"/>
</dbReference>
<dbReference type="PANTHER" id="PTHR24096:SF323">
    <property type="entry name" value="BLR3536 PROTEIN"/>
    <property type="match status" value="1"/>
</dbReference>
<comment type="caution">
    <text evidence="3">The sequence shown here is derived from an EMBL/GenBank/DDBJ whole genome shotgun (WGS) entry which is preliminary data.</text>
</comment>
<dbReference type="SUPFAM" id="SSF56801">
    <property type="entry name" value="Acetyl-CoA synthetase-like"/>
    <property type="match status" value="1"/>
</dbReference>
<organism evidence="3 4">
    <name type="scientific">Chelatococcus reniformis</name>
    <dbReference type="NCBI Taxonomy" id="1494448"/>
    <lineage>
        <taxon>Bacteria</taxon>
        <taxon>Pseudomonadati</taxon>
        <taxon>Pseudomonadota</taxon>
        <taxon>Alphaproteobacteria</taxon>
        <taxon>Hyphomicrobiales</taxon>
        <taxon>Chelatococcaceae</taxon>
        <taxon>Chelatococcus</taxon>
    </lineage>
</organism>
<keyword evidence="4" id="KW-1185">Reference proteome</keyword>
<reference evidence="3" key="1">
    <citation type="journal article" date="2014" name="Int. J. Syst. Evol. Microbiol.">
        <title>Complete genome sequence of Corynebacterium casei LMG S-19264T (=DSM 44701T), isolated from a smear-ripened cheese.</title>
        <authorList>
            <consortium name="US DOE Joint Genome Institute (JGI-PGF)"/>
            <person name="Walter F."/>
            <person name="Albersmeier A."/>
            <person name="Kalinowski J."/>
            <person name="Ruckert C."/>
        </authorList>
    </citation>
    <scope>NUCLEOTIDE SEQUENCE</scope>
    <source>
        <strain evidence="3">CGMCC 1.12919</strain>
    </source>
</reference>
<dbReference type="InterPro" id="IPR045851">
    <property type="entry name" value="AMP-bd_C_sf"/>
</dbReference>
<dbReference type="Proteomes" id="UP000637002">
    <property type="component" value="Unassembled WGS sequence"/>
</dbReference>
<gene>
    <name evidence="3" type="ORF">GCM10010994_09750</name>
</gene>
<evidence type="ECO:0000313" key="3">
    <source>
        <dbReference type="EMBL" id="GGC52718.1"/>
    </source>
</evidence>
<proteinExistence type="predicted"/>
<reference evidence="3" key="2">
    <citation type="submission" date="2020-09" db="EMBL/GenBank/DDBJ databases">
        <authorList>
            <person name="Sun Q."/>
            <person name="Zhou Y."/>
        </authorList>
    </citation>
    <scope>NUCLEOTIDE SEQUENCE</scope>
    <source>
        <strain evidence="3">CGMCC 1.12919</strain>
    </source>
</reference>